<organism evidence="2 3">
    <name type="scientific">Pseudomonas chlororaphis</name>
    <dbReference type="NCBI Taxonomy" id="587753"/>
    <lineage>
        <taxon>Bacteria</taxon>
        <taxon>Pseudomonadati</taxon>
        <taxon>Pseudomonadota</taxon>
        <taxon>Gammaproteobacteria</taxon>
        <taxon>Pseudomonadales</taxon>
        <taxon>Pseudomonadaceae</taxon>
        <taxon>Pseudomonas</taxon>
    </lineage>
</organism>
<proteinExistence type="predicted"/>
<sequence length="38" mass="4498">MPNNIKRPSMKILRNNRDPSLYRTCPPRLTQHHPSAEQ</sequence>
<name>A0A3G7TRE0_9PSED</name>
<reference evidence="2 3" key="1">
    <citation type="submission" date="2018-03" db="EMBL/GenBank/DDBJ databases">
        <title>Diversity of phytobeneficial traits revealed by whole-genome analysis of worldwide-isolated phenazine-producing Pseudomonas spp.</title>
        <authorList>
            <person name="Biessy A."/>
            <person name="Novinscak A."/>
            <person name="Blom J."/>
            <person name="Leger G."/>
            <person name="Thomashow L.S."/>
            <person name="Cazorla F.M."/>
            <person name="Josic D."/>
            <person name="Filion M."/>
        </authorList>
    </citation>
    <scope>NUCLEOTIDE SEQUENCE [LARGE SCALE GENOMIC DNA]</scope>
    <source>
        <strain evidence="2 3">B25</strain>
    </source>
</reference>
<evidence type="ECO:0000313" key="2">
    <source>
        <dbReference type="EMBL" id="AZE49650.1"/>
    </source>
</evidence>
<dbReference type="AlphaFoldDB" id="A0A3G7TRE0"/>
<feature type="region of interest" description="Disordered" evidence="1">
    <location>
        <begin position="1"/>
        <end position="38"/>
    </location>
</feature>
<evidence type="ECO:0000256" key="1">
    <source>
        <dbReference type="SAM" id="MobiDB-lite"/>
    </source>
</evidence>
<gene>
    <name evidence="2" type="ORF">C4K04_3981</name>
</gene>
<dbReference type="EMBL" id="CP027753">
    <property type="protein sequence ID" value="AZE49650.1"/>
    <property type="molecule type" value="Genomic_DNA"/>
</dbReference>
<evidence type="ECO:0000313" key="3">
    <source>
        <dbReference type="Proteomes" id="UP000268048"/>
    </source>
</evidence>
<dbReference type="Proteomes" id="UP000268048">
    <property type="component" value="Chromosome"/>
</dbReference>
<protein>
    <submittedName>
        <fullName evidence="2">Uncharacterized protein</fullName>
    </submittedName>
</protein>
<accession>A0A3G7TRE0</accession>